<dbReference type="GO" id="GO:0004582">
    <property type="term" value="F:dolichyl-phosphate beta-D-mannosyltransferase activity"/>
    <property type="evidence" value="ECO:0007669"/>
    <property type="project" value="InterPro"/>
</dbReference>
<keyword evidence="3" id="KW-0808">Transferase</keyword>
<accession>A0A1G1YD52</accession>
<dbReference type="Pfam" id="PF00535">
    <property type="entry name" value="Glycos_transf_2"/>
    <property type="match status" value="1"/>
</dbReference>
<dbReference type="GO" id="GO:0016020">
    <property type="term" value="C:membrane"/>
    <property type="evidence" value="ECO:0007669"/>
    <property type="project" value="GOC"/>
</dbReference>
<dbReference type="GO" id="GO:0009247">
    <property type="term" value="P:glycolipid biosynthetic process"/>
    <property type="evidence" value="ECO:0007669"/>
    <property type="project" value="TreeGrafter"/>
</dbReference>
<reference evidence="5 6" key="1">
    <citation type="journal article" date="2016" name="Nat. Commun.">
        <title>Thousands of microbial genomes shed light on interconnected biogeochemical processes in an aquifer system.</title>
        <authorList>
            <person name="Anantharaman K."/>
            <person name="Brown C.T."/>
            <person name="Hug L.A."/>
            <person name="Sharon I."/>
            <person name="Castelle C.J."/>
            <person name="Probst A.J."/>
            <person name="Thomas B.C."/>
            <person name="Singh A."/>
            <person name="Wilkins M.J."/>
            <person name="Karaoz U."/>
            <person name="Brodie E.L."/>
            <person name="Williams K.H."/>
            <person name="Hubbard S.S."/>
            <person name="Banfield J.F."/>
        </authorList>
    </citation>
    <scope>NUCLEOTIDE SEQUENCE [LARGE SCALE GENOMIC DNA]</scope>
</reference>
<gene>
    <name evidence="5" type="ORF">A3J65_04620</name>
</gene>
<evidence type="ECO:0000256" key="1">
    <source>
        <dbReference type="ARBA" id="ARBA00006739"/>
    </source>
</evidence>
<protein>
    <recommendedName>
        <fullName evidence="4">Glycosyltransferase 2-like domain-containing protein</fullName>
    </recommendedName>
</protein>
<sequence>MKIFVNIATYNEKENISRLIDEILNLAVPGLEILVIDDNSPDGTAQAAARKAIRLMVRKENRGYGGAHLDGFKEAIRQGAEVIITMDADFSHQPEVIPEMIKQIQAGFDVVVGSRRVAGGRIIGWGLNRQLASRTAMLITRLVLGIKTHDVTTGFRAYRAAIMSWLDLETIKSNGYSFLEELIYRCEKQGLKIKEVPIVFNDRQLGKSKFSVKEIIKFFITIFKLRFKGK</sequence>
<feature type="domain" description="Glycosyltransferase 2-like" evidence="4">
    <location>
        <begin position="7"/>
        <end position="162"/>
    </location>
</feature>
<evidence type="ECO:0000256" key="3">
    <source>
        <dbReference type="ARBA" id="ARBA00022679"/>
    </source>
</evidence>
<dbReference type="PANTHER" id="PTHR43398">
    <property type="entry name" value="DOLICHOL-PHOSPHATE MANNOSYLTRANSFERASE SUBUNIT 1"/>
    <property type="match status" value="1"/>
</dbReference>
<comment type="caution">
    <text evidence="5">The sequence shown here is derived from an EMBL/GenBank/DDBJ whole genome shotgun (WGS) entry which is preliminary data.</text>
</comment>
<dbReference type="CDD" id="cd06442">
    <property type="entry name" value="DPM1_like"/>
    <property type="match status" value="1"/>
</dbReference>
<dbReference type="Proteomes" id="UP000178501">
    <property type="component" value="Unassembled WGS sequence"/>
</dbReference>
<dbReference type="AlphaFoldDB" id="A0A1G1YD52"/>
<evidence type="ECO:0000256" key="2">
    <source>
        <dbReference type="ARBA" id="ARBA00022676"/>
    </source>
</evidence>
<dbReference type="EMBL" id="MHIK01000064">
    <property type="protein sequence ID" value="OGY50285.1"/>
    <property type="molecule type" value="Genomic_DNA"/>
</dbReference>
<evidence type="ECO:0000259" key="4">
    <source>
        <dbReference type="Pfam" id="PF00535"/>
    </source>
</evidence>
<organism evidence="5 6">
    <name type="scientific">Candidatus Buchananbacteria bacterium RIFCSPHIGHO2_02_FULL_45_11b</name>
    <dbReference type="NCBI Taxonomy" id="1797541"/>
    <lineage>
        <taxon>Bacteria</taxon>
        <taxon>Candidatus Buchananiibacteriota</taxon>
    </lineage>
</organism>
<evidence type="ECO:0000313" key="5">
    <source>
        <dbReference type="EMBL" id="OGY50285.1"/>
    </source>
</evidence>
<dbReference type="InterPro" id="IPR001173">
    <property type="entry name" value="Glyco_trans_2-like"/>
</dbReference>
<dbReference type="FunFam" id="3.90.550.10:FF:000122">
    <property type="entry name" value="Dolichol-phosphate mannosyltransferase subunit 1"/>
    <property type="match status" value="1"/>
</dbReference>
<dbReference type="InterPro" id="IPR039528">
    <property type="entry name" value="DPM1-like"/>
</dbReference>
<name>A0A1G1YD52_9BACT</name>
<dbReference type="Gene3D" id="3.90.550.10">
    <property type="entry name" value="Spore Coat Polysaccharide Biosynthesis Protein SpsA, Chain A"/>
    <property type="match status" value="1"/>
</dbReference>
<keyword evidence="2" id="KW-0328">Glycosyltransferase</keyword>
<dbReference type="SUPFAM" id="SSF53448">
    <property type="entry name" value="Nucleotide-diphospho-sugar transferases"/>
    <property type="match status" value="1"/>
</dbReference>
<dbReference type="PANTHER" id="PTHR43398:SF1">
    <property type="entry name" value="DOLICHOL-PHOSPHATE MANNOSYLTRANSFERASE SUBUNIT 1"/>
    <property type="match status" value="1"/>
</dbReference>
<comment type="similarity">
    <text evidence="1">Belongs to the glycosyltransferase 2 family.</text>
</comment>
<evidence type="ECO:0000313" key="6">
    <source>
        <dbReference type="Proteomes" id="UP000178501"/>
    </source>
</evidence>
<dbReference type="InterPro" id="IPR029044">
    <property type="entry name" value="Nucleotide-diphossugar_trans"/>
</dbReference>
<proteinExistence type="inferred from homology"/>